<evidence type="ECO:0000259" key="2">
    <source>
        <dbReference type="Pfam" id="PF15813"/>
    </source>
</evidence>
<dbReference type="InterPro" id="IPR031643">
    <property type="entry name" value="DUF4708"/>
</dbReference>
<feature type="region of interest" description="Disordered" evidence="1">
    <location>
        <begin position="556"/>
        <end position="630"/>
    </location>
</feature>
<dbReference type="PANTHER" id="PTHR28495:SF1">
    <property type="entry name" value="GENE, 17266-RELATED"/>
    <property type="match status" value="1"/>
</dbReference>
<name>A0AAN8JZ12_PATCE</name>
<feature type="domain" description="DUF4708" evidence="2">
    <location>
        <begin position="23"/>
        <end position="250"/>
    </location>
</feature>
<feature type="compositionally biased region" description="Basic and acidic residues" evidence="1">
    <location>
        <begin position="394"/>
        <end position="407"/>
    </location>
</feature>
<dbReference type="Pfam" id="PF15813">
    <property type="entry name" value="DUF4708"/>
    <property type="match status" value="1"/>
</dbReference>
<feature type="compositionally biased region" description="Polar residues" evidence="1">
    <location>
        <begin position="381"/>
        <end position="392"/>
    </location>
</feature>
<feature type="compositionally biased region" description="Polar residues" evidence="1">
    <location>
        <begin position="588"/>
        <end position="598"/>
    </location>
</feature>
<evidence type="ECO:0000313" key="4">
    <source>
        <dbReference type="Proteomes" id="UP001347796"/>
    </source>
</evidence>
<feature type="region of interest" description="Disordered" evidence="1">
    <location>
        <begin position="492"/>
        <end position="541"/>
    </location>
</feature>
<evidence type="ECO:0000256" key="1">
    <source>
        <dbReference type="SAM" id="MobiDB-lite"/>
    </source>
</evidence>
<feature type="region of interest" description="Disordered" evidence="1">
    <location>
        <begin position="350"/>
        <end position="407"/>
    </location>
</feature>
<sequence length="699" mass="79191">MNRTIPNKRHIHYHVSLTSSGVEPDIIASPALDFDQCFYVIMQKKMYMTGKLQGRFERKGAKVSDPYRVLPSLYQTCLIYTLTAKIAPMWNKVGDWLLHGRDFLTHNGYTNAIKMNLIVNSKELYMSLTGTSMRCPHVQIDDLDASSEYLGKMFQGHPHFEILELDQWCYILPSMKKGRIVSVSRNIPQYDCPFQTYRDLKKHWKNTYGYRLPETDDDLLYYQVSFLPLGGRLFTYPSICIRSRNLQSMPRVDPKPVIATFLLDVHSKISQICGHPFKFQPKIRYTEQQLLTCSEEEPDIKPNLTCRKMNPTTCPLRHISSLQHMYKSHPLNQLIIKNSQSQTQRMLNLTSKSDTASMKPSSSSIPEEKNLPPSPECPVFNGNTVSSLSFNSESEDKNTSASYDIEKAQPEKTSRIIPLFRPKNKSFNLANKSNVPKTVPSFAAKPRPQIPERIVHQSSSSQNIPNSVESYTVPDNRLPKTLPIFTSKIQKAKQNSLNIPPLGTPKTPSFPSKKQIATQKQSTPKLQKKVMTQKPPSTPKDLFTTSESIEISFNIYNNGPPGNSSKASTPKATPSVTHKLKTPDLPTHSFSKFTNNKLMKTPDGTANKRKEIKTPCSEGESEAKKPRAKPKLQDVDVEKLARSNQLNKVNALTLTTWLKQRNVVCKGKDKKGDLVDKVFIFLNLAKPVELQTLMQCPEA</sequence>
<dbReference type="EMBL" id="JAZGQO010000006">
    <property type="protein sequence ID" value="KAK6184715.1"/>
    <property type="molecule type" value="Genomic_DNA"/>
</dbReference>
<feature type="compositionally biased region" description="Polar residues" evidence="1">
    <location>
        <begin position="556"/>
        <end position="576"/>
    </location>
</feature>
<dbReference type="Proteomes" id="UP001347796">
    <property type="component" value="Unassembled WGS sequence"/>
</dbReference>
<feature type="compositionally biased region" description="Polar residues" evidence="1">
    <location>
        <begin position="506"/>
        <end position="525"/>
    </location>
</feature>
<protein>
    <recommendedName>
        <fullName evidence="2">DUF4708 domain-containing protein</fullName>
    </recommendedName>
</protein>
<proteinExistence type="predicted"/>
<organism evidence="3 4">
    <name type="scientific">Patella caerulea</name>
    <name type="common">Rayed Mediterranean limpet</name>
    <dbReference type="NCBI Taxonomy" id="87958"/>
    <lineage>
        <taxon>Eukaryota</taxon>
        <taxon>Metazoa</taxon>
        <taxon>Spiralia</taxon>
        <taxon>Lophotrochozoa</taxon>
        <taxon>Mollusca</taxon>
        <taxon>Gastropoda</taxon>
        <taxon>Patellogastropoda</taxon>
        <taxon>Patelloidea</taxon>
        <taxon>Patellidae</taxon>
        <taxon>Patella</taxon>
    </lineage>
</organism>
<evidence type="ECO:0000313" key="3">
    <source>
        <dbReference type="EMBL" id="KAK6184715.1"/>
    </source>
</evidence>
<gene>
    <name evidence="3" type="ORF">SNE40_007127</name>
</gene>
<accession>A0AAN8JZ12</accession>
<keyword evidence="4" id="KW-1185">Reference proteome</keyword>
<feature type="compositionally biased region" description="Polar residues" evidence="1">
    <location>
        <begin position="350"/>
        <end position="365"/>
    </location>
</feature>
<feature type="region of interest" description="Disordered" evidence="1">
    <location>
        <begin position="455"/>
        <end position="475"/>
    </location>
</feature>
<feature type="compositionally biased region" description="Polar residues" evidence="1">
    <location>
        <begin position="456"/>
        <end position="470"/>
    </location>
</feature>
<comment type="caution">
    <text evidence="3">The sequence shown here is derived from an EMBL/GenBank/DDBJ whole genome shotgun (WGS) entry which is preliminary data.</text>
</comment>
<dbReference type="AlphaFoldDB" id="A0AAN8JZ12"/>
<dbReference type="PANTHER" id="PTHR28495">
    <property type="entry name" value="HYPOTHETICAL PROTEIN LOC100359752"/>
    <property type="match status" value="1"/>
</dbReference>
<feature type="compositionally biased region" description="Basic and acidic residues" evidence="1">
    <location>
        <begin position="621"/>
        <end position="630"/>
    </location>
</feature>
<reference evidence="3 4" key="1">
    <citation type="submission" date="2024-01" db="EMBL/GenBank/DDBJ databases">
        <title>The genome of the rayed Mediterranean limpet Patella caerulea (Linnaeus, 1758).</title>
        <authorList>
            <person name="Anh-Thu Weber A."/>
            <person name="Halstead-Nussloch G."/>
        </authorList>
    </citation>
    <scope>NUCLEOTIDE SEQUENCE [LARGE SCALE GENOMIC DNA]</scope>
    <source>
        <strain evidence="3">AATW-2023a</strain>
        <tissue evidence="3">Whole specimen</tissue>
    </source>
</reference>